<evidence type="ECO:0000256" key="3">
    <source>
        <dbReference type="ARBA" id="ARBA00023155"/>
    </source>
</evidence>
<feature type="compositionally biased region" description="Polar residues" evidence="7">
    <location>
        <begin position="180"/>
        <end position="190"/>
    </location>
</feature>
<dbReference type="KEGG" id="clec:106669643"/>
<organism evidence="9 10">
    <name type="scientific">Cimex lectularius</name>
    <name type="common">Bed bug</name>
    <name type="synonym">Acanthia lectularia</name>
    <dbReference type="NCBI Taxonomy" id="79782"/>
    <lineage>
        <taxon>Eukaryota</taxon>
        <taxon>Metazoa</taxon>
        <taxon>Ecdysozoa</taxon>
        <taxon>Arthropoda</taxon>
        <taxon>Hexapoda</taxon>
        <taxon>Insecta</taxon>
        <taxon>Pterygota</taxon>
        <taxon>Neoptera</taxon>
        <taxon>Paraneoptera</taxon>
        <taxon>Hemiptera</taxon>
        <taxon>Heteroptera</taxon>
        <taxon>Panheteroptera</taxon>
        <taxon>Cimicomorpha</taxon>
        <taxon>Cimicidae</taxon>
        <taxon>Cimex</taxon>
    </lineage>
</organism>
<evidence type="ECO:0000313" key="10">
    <source>
        <dbReference type="Proteomes" id="UP000494040"/>
    </source>
</evidence>
<evidence type="ECO:0000256" key="1">
    <source>
        <dbReference type="ARBA" id="ARBA00004123"/>
    </source>
</evidence>
<keyword evidence="2 5" id="KW-0238">DNA-binding</keyword>
<keyword evidence="10" id="KW-1185">Reference proteome</keyword>
<evidence type="ECO:0000259" key="8">
    <source>
        <dbReference type="PROSITE" id="PS50071"/>
    </source>
</evidence>
<proteinExistence type="predicted"/>
<dbReference type="GeneID" id="106669643"/>
<dbReference type="EnsemblMetazoa" id="XM_014399242.2">
    <property type="protein sequence ID" value="XP_014254728.1"/>
    <property type="gene ID" value="LOC106669643"/>
</dbReference>
<comment type="subcellular location">
    <subcellularLocation>
        <location evidence="1 5 6">Nucleus</location>
    </subcellularLocation>
</comment>
<dbReference type="PROSITE" id="PS00027">
    <property type="entry name" value="HOMEOBOX_1"/>
    <property type="match status" value="1"/>
</dbReference>
<dbReference type="GO" id="GO:0005634">
    <property type="term" value="C:nucleus"/>
    <property type="evidence" value="ECO:0007669"/>
    <property type="project" value="UniProtKB-SubCell"/>
</dbReference>
<dbReference type="PANTHER" id="PTHR24329">
    <property type="entry name" value="HOMEOBOX PROTEIN ARISTALESS"/>
    <property type="match status" value="1"/>
</dbReference>
<evidence type="ECO:0000256" key="6">
    <source>
        <dbReference type="RuleBase" id="RU000682"/>
    </source>
</evidence>
<dbReference type="InterPro" id="IPR050649">
    <property type="entry name" value="Paired_Homeobox_TFs"/>
</dbReference>
<dbReference type="GO" id="GO:0000977">
    <property type="term" value="F:RNA polymerase II transcription regulatory region sequence-specific DNA binding"/>
    <property type="evidence" value="ECO:0007669"/>
    <property type="project" value="TreeGrafter"/>
</dbReference>
<dbReference type="InterPro" id="IPR001356">
    <property type="entry name" value="HD"/>
</dbReference>
<evidence type="ECO:0000256" key="5">
    <source>
        <dbReference type="PROSITE-ProRule" id="PRU00108"/>
    </source>
</evidence>
<dbReference type="CDD" id="cd00086">
    <property type="entry name" value="homeodomain"/>
    <property type="match status" value="1"/>
</dbReference>
<sequence>MFKLEPTDMEGAPFDDTIFSDFSGNGNSIGKLQNNGNGVHSIQVMLGLQCPDMDQLQGMYHTEEMTLIEEQPPKRKEPPVAVEAVTTSTSSSSSKKSESKSKKSDNNGVKKKKTRTTFTSYQLEELERAFERAPYPDVFAREELAFKLSLNEGRVQVWFQNRRAKWRKREPPRKTGYMPTASSPTSTLSNGGAFTNLTNLNTYTGTSGNQGQAALVAQAAPTSSGDPWTSYTYDSIGSHPNMLNSPYTNTNTYNTPSSPVYSNVFSNILPYLEYSYGGPVRNHEFVPLEEEQYGAMADLGADKQPMIEYVPQLEEKYHEQQEKRDNLGFCFKEEAREEPRDYVPLPPINFNN</sequence>
<dbReference type="OMA" id="CNTEYIF"/>
<feature type="compositionally biased region" description="Basic and acidic residues" evidence="7">
    <location>
        <begin position="95"/>
        <end position="105"/>
    </location>
</feature>
<feature type="DNA-binding region" description="Homeobox" evidence="5">
    <location>
        <begin position="111"/>
        <end position="170"/>
    </location>
</feature>
<keyword evidence="3 5" id="KW-0371">Homeobox</keyword>
<dbReference type="PANTHER" id="PTHR24329:SF543">
    <property type="entry name" value="FI01017P-RELATED"/>
    <property type="match status" value="1"/>
</dbReference>
<dbReference type="Pfam" id="PF00046">
    <property type="entry name" value="Homeodomain"/>
    <property type="match status" value="1"/>
</dbReference>
<dbReference type="SUPFAM" id="SSF46689">
    <property type="entry name" value="Homeodomain-like"/>
    <property type="match status" value="1"/>
</dbReference>
<evidence type="ECO:0000256" key="2">
    <source>
        <dbReference type="ARBA" id="ARBA00023125"/>
    </source>
</evidence>
<feature type="domain" description="Homeobox" evidence="8">
    <location>
        <begin position="109"/>
        <end position="169"/>
    </location>
</feature>
<feature type="region of interest" description="Disordered" evidence="7">
    <location>
        <begin position="68"/>
        <end position="113"/>
    </location>
</feature>
<dbReference type="RefSeq" id="XP_014254728.1">
    <property type="nucleotide sequence ID" value="XM_014399242.2"/>
</dbReference>
<evidence type="ECO:0000256" key="7">
    <source>
        <dbReference type="SAM" id="MobiDB-lite"/>
    </source>
</evidence>
<accession>A0A8I6S7K1</accession>
<dbReference type="GO" id="GO:0000981">
    <property type="term" value="F:DNA-binding transcription factor activity, RNA polymerase II-specific"/>
    <property type="evidence" value="ECO:0007669"/>
    <property type="project" value="InterPro"/>
</dbReference>
<dbReference type="OrthoDB" id="6159439at2759"/>
<feature type="region of interest" description="Disordered" evidence="7">
    <location>
        <begin position="169"/>
        <end position="190"/>
    </location>
</feature>
<protein>
    <recommendedName>
        <fullName evidence="8">Homeobox domain-containing protein</fullName>
    </recommendedName>
</protein>
<dbReference type="InterPro" id="IPR009057">
    <property type="entry name" value="Homeodomain-like_sf"/>
</dbReference>
<dbReference type="InterPro" id="IPR017970">
    <property type="entry name" value="Homeobox_CS"/>
</dbReference>
<evidence type="ECO:0000256" key="4">
    <source>
        <dbReference type="ARBA" id="ARBA00023242"/>
    </source>
</evidence>
<dbReference type="SMART" id="SM00389">
    <property type="entry name" value="HOX"/>
    <property type="match status" value="1"/>
</dbReference>
<reference evidence="9" key="1">
    <citation type="submission" date="2022-01" db="UniProtKB">
        <authorList>
            <consortium name="EnsemblMetazoa"/>
        </authorList>
    </citation>
    <scope>IDENTIFICATION</scope>
</reference>
<dbReference type="Proteomes" id="UP000494040">
    <property type="component" value="Unassembled WGS sequence"/>
</dbReference>
<evidence type="ECO:0000313" key="9">
    <source>
        <dbReference type="EnsemblMetazoa" id="XP_014254728.1"/>
    </source>
</evidence>
<name>A0A8I6S7K1_CIMLE</name>
<dbReference type="AlphaFoldDB" id="A0A8I6S7K1"/>
<dbReference type="Gene3D" id="1.10.10.60">
    <property type="entry name" value="Homeodomain-like"/>
    <property type="match status" value="1"/>
</dbReference>
<keyword evidence="4 5" id="KW-0539">Nucleus</keyword>
<dbReference type="FunFam" id="1.10.10.60:FF:000679">
    <property type="entry name" value="Homeobox protein aristaless"/>
    <property type="match status" value="1"/>
</dbReference>
<dbReference type="PROSITE" id="PS50071">
    <property type="entry name" value="HOMEOBOX_2"/>
    <property type="match status" value="1"/>
</dbReference>